<dbReference type="AlphaFoldDB" id="A0A3B1DDS0"/>
<feature type="compositionally biased region" description="Basic and acidic residues" evidence="1">
    <location>
        <begin position="205"/>
        <end position="216"/>
    </location>
</feature>
<gene>
    <name evidence="2" type="ORF">MNBD_PLANCTO02-1444</name>
</gene>
<reference evidence="2" key="1">
    <citation type="submission" date="2018-06" db="EMBL/GenBank/DDBJ databases">
        <authorList>
            <person name="Zhirakovskaya E."/>
        </authorList>
    </citation>
    <scope>NUCLEOTIDE SEQUENCE</scope>
</reference>
<organism evidence="2">
    <name type="scientific">hydrothermal vent metagenome</name>
    <dbReference type="NCBI Taxonomy" id="652676"/>
    <lineage>
        <taxon>unclassified sequences</taxon>
        <taxon>metagenomes</taxon>
        <taxon>ecological metagenomes</taxon>
    </lineage>
</organism>
<accession>A0A3B1DDS0</accession>
<feature type="compositionally biased region" description="Polar residues" evidence="1">
    <location>
        <begin position="248"/>
        <end position="264"/>
    </location>
</feature>
<feature type="region of interest" description="Disordered" evidence="1">
    <location>
        <begin position="204"/>
        <end position="276"/>
    </location>
</feature>
<protein>
    <submittedName>
        <fullName evidence="2">Uncharacterized protein</fullName>
    </submittedName>
</protein>
<evidence type="ECO:0000256" key="1">
    <source>
        <dbReference type="SAM" id="MobiDB-lite"/>
    </source>
</evidence>
<dbReference type="EMBL" id="UOGL01000500">
    <property type="protein sequence ID" value="VAX40976.1"/>
    <property type="molecule type" value="Genomic_DNA"/>
</dbReference>
<evidence type="ECO:0000313" key="2">
    <source>
        <dbReference type="EMBL" id="VAX40976.1"/>
    </source>
</evidence>
<sequence>MNEVPQGLRDQFQNLCELKTELGNDLLRQAKNVTKKGLSPSMQLVATIETFRNRYAGLQSELSLSSTQGKPDCMNDLEEGFKHENVRNKVITILDEVATLSHVDNPEFAPLMECQTVAKKIIQQIKNCQKPTDDPDAQKLISGEHGLTALLMLAKEGDQLEDAQWTLLQDQLTDAIPSMLSDATLGRQLITAVSRGRLKLPESLLENKDVKNEETKPTASSSDSSVDEPVLAPSKTTPKPPAKSSPSVFDSDTDLTASEQVKSPSSKRKTSRNIDRNVHTEMPGSALPIQGPIIHSTATPSVVVGVGASDFAELSHRFRSPLPLLTSQGESSPIVERWGTNQRRTGEPTVSDISSIPITAETSVEEIAQAAYYSNGEHRDRSVSHLIWRMLTNGRHGIAYHLSRCLEQRVEISTRFVPSQLIRAVTLGQNVRHPVGEVAKVLTNDFMSFSSEMTNEELEEWNLGIHFLLQSATLRPALIAPATGATHVLRNVKMLAGGSEMHNYRVRVALFGDQSQPLDPNIFKRATNEVDWIDETEQLQLDIESWQPQAQEQTIRYLPATQIFLHSHWSLTPSKTTQLGNHLEDWKIWNQVILTVDQVLRPILENNTDQIRWVRERVDLLASMVPVDEGVNSEEVAALPDKEMRVHVREGVSFARRWLALHDARPGQTDWVIPQPAIDLNEEIRQRQEGVFSELAKFETAHSSFVVSSAIACYRNALHQLYDLFDTETPFLSEVLNPRHLLHAELLRNPTLPMNENWEPNVSIQALETDLLELIMNGEFSWQDAFEARSSYRDHEATQRMLELDIWSSETERHQYYEKRESRIAQCRTMLQRDIVETRARVQNAVALGLLGIHDQELFKTQLDLLEALGKKTNGIANCYTQLRDICDGMERRRQAEIERVKQRFEQLQLPDSNLEHRQITTALENGNIAAANQFIESIETTRNSTDADWVR</sequence>
<proteinExistence type="predicted"/>
<name>A0A3B1DDS0_9ZZZZ</name>